<reference evidence="2 3" key="1">
    <citation type="submission" date="2023-05" db="EMBL/GenBank/DDBJ databases">
        <title>Novel species of genus Flectobacillus isolated from stream in China.</title>
        <authorList>
            <person name="Lu H."/>
        </authorList>
    </citation>
    <scope>NUCLEOTIDE SEQUENCE [LARGE SCALE GENOMIC DNA]</scope>
    <source>
        <strain evidence="2 3">KCTC 42575</strain>
    </source>
</reference>
<sequence>MRRFIRTILKFSIVPFVVGCLFLLGYWHFDPFKVLRTYADFSKPVIVPNRDYVSTETFIRNNPRYHYNSFIFGSSRTMALKPARWKKYLPQDAEPFLFDASNESIYGIYTKIKWLDQQGIPLKNVLLLICHDRTFTHSSNVDSHLYIKHPAVSGESMRDFQWLFFKAYIQPDFWIRFYGYQLLGYQSWMKGFIQEKPIFYDTRNNTIYMPFQERLVSQHPDEYYKEKKGVFYQRKGQKIDKSTIIEYRQEKMLQEIANIFKKHHTNYKIILSPLYEQVKFHPNDLAILQKLFPKRVYDFTGKNGLTSFYQNYYEQSHFRTGVGDAVMKKVYLGPGKRR</sequence>
<feature type="transmembrane region" description="Helical" evidence="1">
    <location>
        <begin position="7"/>
        <end position="29"/>
    </location>
</feature>
<evidence type="ECO:0000256" key="1">
    <source>
        <dbReference type="SAM" id="Phobius"/>
    </source>
</evidence>
<organism evidence="2 3">
    <name type="scientific">Flectobacillus roseus</name>
    <dbReference type="NCBI Taxonomy" id="502259"/>
    <lineage>
        <taxon>Bacteria</taxon>
        <taxon>Pseudomonadati</taxon>
        <taxon>Bacteroidota</taxon>
        <taxon>Cytophagia</taxon>
        <taxon>Cytophagales</taxon>
        <taxon>Flectobacillaceae</taxon>
        <taxon>Flectobacillus</taxon>
    </lineage>
</organism>
<dbReference type="RefSeq" id="WP_283344457.1">
    <property type="nucleotide sequence ID" value="NZ_JASHIF010000008.1"/>
</dbReference>
<evidence type="ECO:0000313" key="2">
    <source>
        <dbReference type="EMBL" id="MDI9859534.1"/>
    </source>
</evidence>
<gene>
    <name evidence="2" type="ORF">QM524_09955</name>
</gene>
<accession>A0ABT6Y7I3</accession>
<comment type="caution">
    <text evidence="2">The sequence shown here is derived from an EMBL/GenBank/DDBJ whole genome shotgun (WGS) entry which is preliminary data.</text>
</comment>
<dbReference type="Proteomes" id="UP001236507">
    <property type="component" value="Unassembled WGS sequence"/>
</dbReference>
<keyword evidence="1" id="KW-1133">Transmembrane helix</keyword>
<dbReference type="EMBL" id="JASHIF010000008">
    <property type="protein sequence ID" value="MDI9859534.1"/>
    <property type="molecule type" value="Genomic_DNA"/>
</dbReference>
<keyword evidence="3" id="KW-1185">Reference proteome</keyword>
<protein>
    <submittedName>
        <fullName evidence="2">Uncharacterized protein</fullName>
    </submittedName>
</protein>
<keyword evidence="1" id="KW-0812">Transmembrane</keyword>
<name>A0ABT6Y7I3_9BACT</name>
<evidence type="ECO:0000313" key="3">
    <source>
        <dbReference type="Proteomes" id="UP001236507"/>
    </source>
</evidence>
<proteinExistence type="predicted"/>
<keyword evidence="1" id="KW-0472">Membrane</keyword>